<dbReference type="Proteomes" id="UP000004358">
    <property type="component" value="Unassembled WGS sequence"/>
</dbReference>
<dbReference type="EMBL" id="AANZ01000007">
    <property type="protein sequence ID" value="EAQ80796.1"/>
    <property type="molecule type" value="Genomic_DNA"/>
</dbReference>
<comment type="caution">
    <text evidence="1">The sequence shown here is derived from an EMBL/GenBank/DDBJ whole genome shotgun (WGS) entry which is preliminary data.</text>
</comment>
<dbReference type="RefSeq" id="WP_002650353.1">
    <property type="nucleotide sequence ID" value="NZ_CH672376.1"/>
</dbReference>
<gene>
    <name evidence="1" type="ORF">DSM3645_12286</name>
</gene>
<organism evidence="1 2">
    <name type="scientific">Blastopirellula marina DSM 3645</name>
    <dbReference type="NCBI Taxonomy" id="314230"/>
    <lineage>
        <taxon>Bacteria</taxon>
        <taxon>Pseudomonadati</taxon>
        <taxon>Planctomycetota</taxon>
        <taxon>Planctomycetia</taxon>
        <taxon>Pirellulales</taxon>
        <taxon>Pirellulaceae</taxon>
        <taxon>Blastopirellula</taxon>
    </lineage>
</organism>
<evidence type="ECO:0000313" key="2">
    <source>
        <dbReference type="Proteomes" id="UP000004358"/>
    </source>
</evidence>
<reference evidence="1 2" key="1">
    <citation type="submission" date="2006-02" db="EMBL/GenBank/DDBJ databases">
        <authorList>
            <person name="Amann R."/>
            <person name="Ferriera S."/>
            <person name="Johnson J."/>
            <person name="Kravitz S."/>
            <person name="Halpern A."/>
            <person name="Remington K."/>
            <person name="Beeson K."/>
            <person name="Tran B."/>
            <person name="Rogers Y.-H."/>
            <person name="Friedman R."/>
            <person name="Venter J.C."/>
        </authorList>
    </citation>
    <scope>NUCLEOTIDE SEQUENCE [LARGE SCALE GENOMIC DNA]</scope>
    <source>
        <strain evidence="1 2">DSM 3645</strain>
    </source>
</reference>
<dbReference type="HOGENOM" id="CLU_129219_0_0_0"/>
<dbReference type="AlphaFoldDB" id="A3ZRM7"/>
<dbReference type="STRING" id="314230.DSM3645_12286"/>
<dbReference type="SUPFAM" id="SSF109854">
    <property type="entry name" value="DinB/YfiT-like putative metalloenzymes"/>
    <property type="match status" value="1"/>
</dbReference>
<protein>
    <submittedName>
        <fullName evidence="1">Uncharacterized protein</fullName>
    </submittedName>
</protein>
<dbReference type="Gene3D" id="1.20.120.450">
    <property type="entry name" value="dinb family like domain"/>
    <property type="match status" value="1"/>
</dbReference>
<dbReference type="OrthoDB" id="5459461at2"/>
<dbReference type="InterPro" id="IPR034660">
    <property type="entry name" value="DinB/YfiT-like"/>
</dbReference>
<proteinExistence type="predicted"/>
<accession>A3ZRM7</accession>
<evidence type="ECO:0000313" key="1">
    <source>
        <dbReference type="EMBL" id="EAQ80796.1"/>
    </source>
</evidence>
<name>A3ZRM7_9BACT</name>
<sequence>MLDTLKSLLTGQYQASLWMLQRCLEQCPGAAWDQPVANLKFCQAAFHALFFTDYYLCASPADLKLQTFHQQHAAEFRDYEEMEPRQQRWTYDRAFLRSYVQHCRTKSIEVIQQETAESLAAACGFAPKTFSRAELHVYNIRHIQHHAAQLSLRLRLDFDEDISWLGTGWKEA</sequence>
<dbReference type="eggNOG" id="ENOG50339SN">
    <property type="taxonomic scope" value="Bacteria"/>
</dbReference>